<dbReference type="AlphaFoldDB" id="F3KSN8"/>
<dbReference type="EMBL" id="AEGR01000052">
    <property type="protein sequence ID" value="EGI77107.1"/>
    <property type="molecule type" value="Genomic_DNA"/>
</dbReference>
<proteinExistence type="predicted"/>
<comment type="caution">
    <text evidence="1">The sequence shown here is derived from an EMBL/GenBank/DDBJ whole genome shotgun (WGS) entry which is preliminary data.</text>
</comment>
<evidence type="ECO:0000313" key="2">
    <source>
        <dbReference type="Proteomes" id="UP000016368"/>
    </source>
</evidence>
<protein>
    <submittedName>
        <fullName evidence="1">Uncharacterized protein</fullName>
    </submittedName>
</protein>
<dbReference type="eggNOG" id="ENOG50346QH">
    <property type="taxonomic scope" value="Bacteria"/>
</dbReference>
<dbReference type="STRING" id="887062.HGR_07336"/>
<sequence length="217" mass="23980">MAARTRRQREFDVEPEAFFDTLRIADVLDKPLGGVSRMEIQRISFLSCLLSIYQAKPVSDWGYRFANTGAGTPFSDQLNEAVGHLLNQALLTESGSRLRITVSGRVMLAMLSKFDSMAERPPCLEAACASMLAVPRSTMSDGLDQEPTIAASHLRSSATMLLEEPHLSMLHEHFSVLAQVIPPSQGDLLSPSVLWLSYMAQSKWSEQERSEQGEAHA</sequence>
<accession>F3KSN8</accession>
<reference evidence="1 2" key="1">
    <citation type="journal article" date="2011" name="EMBO J.">
        <title>Structural diversity of bacterial flagellar motors.</title>
        <authorList>
            <person name="Chen S."/>
            <person name="Beeby M."/>
            <person name="Murphy G.E."/>
            <person name="Leadbetter J.R."/>
            <person name="Hendrixson D.R."/>
            <person name="Briegel A."/>
            <person name="Li Z."/>
            <person name="Shi J."/>
            <person name="Tocheva E.I."/>
            <person name="Muller A."/>
            <person name="Dobro M.J."/>
            <person name="Jensen G.J."/>
        </authorList>
    </citation>
    <scope>NUCLEOTIDE SEQUENCE [LARGE SCALE GENOMIC DNA]</scope>
    <source>
        <strain evidence="1 2">ATCC 19624</strain>
    </source>
</reference>
<gene>
    <name evidence="1" type="ORF">HGR_07336</name>
</gene>
<organism evidence="1 2">
    <name type="scientific">Hylemonella gracilis ATCC 19624</name>
    <dbReference type="NCBI Taxonomy" id="887062"/>
    <lineage>
        <taxon>Bacteria</taxon>
        <taxon>Pseudomonadati</taxon>
        <taxon>Pseudomonadota</taxon>
        <taxon>Betaproteobacteria</taxon>
        <taxon>Burkholderiales</taxon>
        <taxon>Comamonadaceae</taxon>
        <taxon>Hylemonella</taxon>
    </lineage>
</organism>
<dbReference type="Proteomes" id="UP000016368">
    <property type="component" value="Unassembled WGS sequence"/>
</dbReference>
<name>F3KSN8_9BURK</name>
<evidence type="ECO:0000313" key="1">
    <source>
        <dbReference type="EMBL" id="EGI77107.1"/>
    </source>
</evidence>
<keyword evidence="2" id="KW-1185">Reference proteome</keyword>